<dbReference type="PANTHER" id="PTHR34654:SF1">
    <property type="entry name" value="RNA-BINDING PROTEIN KHPA"/>
    <property type="match status" value="1"/>
</dbReference>
<comment type="subcellular location">
    <subcellularLocation>
        <location evidence="3">Cytoplasm</location>
    </subcellularLocation>
</comment>
<evidence type="ECO:0000256" key="1">
    <source>
        <dbReference type="ARBA" id="ARBA00022490"/>
    </source>
</evidence>
<dbReference type="SUPFAM" id="SSF54814">
    <property type="entry name" value="Prokaryotic type KH domain (KH-domain type II)"/>
    <property type="match status" value="1"/>
</dbReference>
<comment type="caution">
    <text evidence="4">The sequence shown here is derived from an EMBL/GenBank/DDBJ whole genome shotgun (WGS) entry which is preliminary data.</text>
</comment>
<dbReference type="RefSeq" id="WP_343753393.1">
    <property type="nucleotide sequence ID" value="NZ_BAAADM010000054.1"/>
</dbReference>
<organism evidence="4 5">
    <name type="scientific">Lentibacillus halophilus</name>
    <dbReference type="NCBI Taxonomy" id="295065"/>
    <lineage>
        <taxon>Bacteria</taxon>
        <taxon>Bacillati</taxon>
        <taxon>Bacillota</taxon>
        <taxon>Bacilli</taxon>
        <taxon>Bacillales</taxon>
        <taxon>Bacillaceae</taxon>
        <taxon>Lentibacillus</taxon>
    </lineage>
</organism>
<proteinExistence type="inferred from homology"/>
<keyword evidence="3" id="KW-0961">Cell wall biogenesis/degradation</keyword>
<dbReference type="HAMAP" id="MF_00088">
    <property type="entry name" value="KhpA"/>
    <property type="match status" value="1"/>
</dbReference>
<dbReference type="Pfam" id="PF13083">
    <property type="entry name" value="KH_KhpA-B"/>
    <property type="match status" value="1"/>
</dbReference>
<comment type="function">
    <text evidence="3">A probable RNA chaperone. Forms a complex with KhpB which binds to cellular RNA and controls its expression. Plays a role in peptidoglycan (PG) homeostasis and cell length regulation.</text>
</comment>
<dbReference type="Gene3D" id="3.30.300.20">
    <property type="match status" value="1"/>
</dbReference>
<comment type="similarity">
    <text evidence="3">Belongs to the KhpA RNA-binding protein family.</text>
</comment>
<gene>
    <name evidence="3" type="primary">khpA</name>
    <name evidence="4" type="ORF">GCM10008983_23610</name>
</gene>
<keyword evidence="1 3" id="KW-0963">Cytoplasm</keyword>
<keyword evidence="5" id="KW-1185">Reference proteome</keyword>
<dbReference type="CDD" id="cd22533">
    <property type="entry name" value="KH-II_YlqC-like"/>
    <property type="match status" value="1"/>
</dbReference>
<keyword evidence="2 3" id="KW-0694">RNA-binding</keyword>
<dbReference type="PANTHER" id="PTHR34654">
    <property type="entry name" value="UPF0109 PROTEIN SCO5592"/>
    <property type="match status" value="1"/>
</dbReference>
<dbReference type="PROSITE" id="PS50084">
    <property type="entry name" value="KH_TYPE_1"/>
    <property type="match status" value="1"/>
</dbReference>
<evidence type="ECO:0000313" key="4">
    <source>
        <dbReference type="EMBL" id="GAA0445340.1"/>
    </source>
</evidence>
<comment type="subunit">
    <text evidence="3">Forms a complex with KhpB.</text>
</comment>
<accession>A0ABN0ZF93</accession>
<dbReference type="InterPro" id="IPR020627">
    <property type="entry name" value="KhpA"/>
</dbReference>
<name>A0ABN0ZF93_9BACI</name>
<protein>
    <recommendedName>
        <fullName evidence="3">RNA-binding protein KhpA</fullName>
    </recommendedName>
    <alternativeName>
        <fullName evidence="3">KH-domain protein A</fullName>
    </alternativeName>
</protein>
<dbReference type="Proteomes" id="UP001501459">
    <property type="component" value="Unassembled WGS sequence"/>
</dbReference>
<evidence type="ECO:0000256" key="2">
    <source>
        <dbReference type="ARBA" id="ARBA00022884"/>
    </source>
</evidence>
<dbReference type="InterPro" id="IPR009019">
    <property type="entry name" value="KH_sf_prok-type"/>
</dbReference>
<evidence type="ECO:0000313" key="5">
    <source>
        <dbReference type="Proteomes" id="UP001501459"/>
    </source>
</evidence>
<evidence type="ECO:0000256" key="3">
    <source>
        <dbReference type="HAMAP-Rule" id="MF_00088"/>
    </source>
</evidence>
<keyword evidence="3" id="KW-0143">Chaperone</keyword>
<reference evidence="4 5" key="1">
    <citation type="journal article" date="2019" name="Int. J. Syst. Evol. Microbiol.">
        <title>The Global Catalogue of Microorganisms (GCM) 10K type strain sequencing project: providing services to taxonomists for standard genome sequencing and annotation.</title>
        <authorList>
            <consortium name="The Broad Institute Genomics Platform"/>
            <consortium name="The Broad Institute Genome Sequencing Center for Infectious Disease"/>
            <person name="Wu L."/>
            <person name="Ma J."/>
        </authorList>
    </citation>
    <scope>NUCLEOTIDE SEQUENCE [LARGE SCALE GENOMIC DNA]</scope>
    <source>
        <strain evidence="4 5">JCM 12149</strain>
    </source>
</reference>
<dbReference type="InterPro" id="IPR015946">
    <property type="entry name" value="KH_dom-like_a/b"/>
</dbReference>
<dbReference type="EMBL" id="BAAADM010000054">
    <property type="protein sequence ID" value="GAA0445340.1"/>
    <property type="molecule type" value="Genomic_DNA"/>
</dbReference>
<keyword evidence="3" id="KW-0133">Cell shape</keyword>
<sequence length="75" mass="8507">MRALIETIVTPLVDYPEDITVTETEKDDKTTYHLTVHQSDVGKVIGKNGRIAKSIRTIVYSAKPTTNKRIYLDIM</sequence>